<dbReference type="Pfam" id="PF00903">
    <property type="entry name" value="Glyoxalase"/>
    <property type="match status" value="1"/>
</dbReference>
<comment type="caution">
    <text evidence="2">The sequence shown here is derived from an EMBL/GenBank/DDBJ whole genome shotgun (WGS) entry which is preliminary data.</text>
</comment>
<accession>A0A3D9BX32</accession>
<dbReference type="Gene3D" id="3.10.180.10">
    <property type="entry name" value="2,3-Dihydroxybiphenyl 1,2-Dioxygenase, domain 1"/>
    <property type="match status" value="2"/>
</dbReference>
<dbReference type="SUPFAM" id="SSF54593">
    <property type="entry name" value="Glyoxalase/Bleomycin resistance protein/Dihydroxybiphenyl dioxygenase"/>
    <property type="match status" value="1"/>
</dbReference>
<dbReference type="Proteomes" id="UP000257131">
    <property type="component" value="Unassembled WGS sequence"/>
</dbReference>
<dbReference type="OrthoDB" id="9785698at2"/>
<dbReference type="RefSeq" id="WP_115978758.1">
    <property type="nucleotide sequence ID" value="NZ_QOHR01000004.1"/>
</dbReference>
<organism evidence="2 3">
    <name type="scientific">Rhodosalinus sediminis</name>
    <dbReference type="NCBI Taxonomy" id="1940533"/>
    <lineage>
        <taxon>Bacteria</taxon>
        <taxon>Pseudomonadati</taxon>
        <taxon>Pseudomonadota</taxon>
        <taxon>Alphaproteobacteria</taxon>
        <taxon>Rhodobacterales</taxon>
        <taxon>Paracoccaceae</taxon>
        <taxon>Rhodosalinus</taxon>
    </lineage>
</organism>
<dbReference type="AlphaFoldDB" id="A0A3D9BX32"/>
<dbReference type="PROSITE" id="PS51819">
    <property type="entry name" value="VOC"/>
    <property type="match status" value="2"/>
</dbReference>
<keyword evidence="2" id="KW-0560">Oxidoreductase</keyword>
<evidence type="ECO:0000313" key="3">
    <source>
        <dbReference type="Proteomes" id="UP000257131"/>
    </source>
</evidence>
<dbReference type="InterPro" id="IPR029068">
    <property type="entry name" value="Glyas_Bleomycin-R_OHBP_Dase"/>
</dbReference>
<dbReference type="PANTHER" id="PTHR36110">
    <property type="entry name" value="RING-CLEAVING DIOXYGENASE MHQE-RELATED"/>
    <property type="match status" value="1"/>
</dbReference>
<dbReference type="InterPro" id="IPR037523">
    <property type="entry name" value="VOC_core"/>
</dbReference>
<name>A0A3D9BX32_9RHOB</name>
<gene>
    <name evidence="2" type="ORF">DRV84_04880</name>
</gene>
<keyword evidence="2" id="KW-0223">Dioxygenase</keyword>
<proteinExistence type="predicted"/>
<sequence length="308" mass="33385">MLTDLDGLHHVTSVAGPPRPVDRFWREVMGLRRIKTTVNFDAPEVYHLYFGDRVGTPGTVMTHFPFPAAPRGTPGTGEAGHVALSIPPGAAADWSRHLAAHDVAFTRESLFGETRLALTGPDGERLVLVEAEDARAPWTALPEGMAIRGLHSVSLRVADRAAMLPLLALMGYAETGQEGAVTRLADATGGPGHLVEIEHRPDLPAARQGAGSIHHVAFRTRDAESQARIRAGLTEAGHRVTEVRDRDYFRAIYFATPGGILFEVATDDPGFARDEPVETLGERLCLPEQHAHLRAHLEEALTPLDRPA</sequence>
<dbReference type="GO" id="GO:0051213">
    <property type="term" value="F:dioxygenase activity"/>
    <property type="evidence" value="ECO:0007669"/>
    <property type="project" value="UniProtKB-KW"/>
</dbReference>
<dbReference type="PANTHER" id="PTHR36110:SF2">
    <property type="entry name" value="RING-CLEAVING DIOXYGENASE MHQE-RELATED"/>
    <property type="match status" value="1"/>
</dbReference>
<feature type="domain" description="VOC" evidence="1">
    <location>
        <begin position="7"/>
        <end position="131"/>
    </location>
</feature>
<reference evidence="2 3" key="1">
    <citation type="journal article" date="2017" name="Int. J. Syst. Evol. Microbiol.">
        <title>Rhodosalinus sediminis gen. nov., sp. nov., isolated from marine saltern.</title>
        <authorList>
            <person name="Guo L.Y."/>
            <person name="Ling S.K."/>
            <person name="Li C.M."/>
            <person name="Chen G.J."/>
            <person name="Du Z.J."/>
        </authorList>
    </citation>
    <scope>NUCLEOTIDE SEQUENCE [LARGE SCALE GENOMIC DNA]</scope>
    <source>
        <strain evidence="2 3">WDN1C137</strain>
    </source>
</reference>
<feature type="domain" description="VOC" evidence="1">
    <location>
        <begin position="149"/>
        <end position="267"/>
    </location>
</feature>
<evidence type="ECO:0000313" key="2">
    <source>
        <dbReference type="EMBL" id="REC57921.1"/>
    </source>
</evidence>
<keyword evidence="3" id="KW-1185">Reference proteome</keyword>
<dbReference type="InterPro" id="IPR052537">
    <property type="entry name" value="Extradiol_RC_dioxygenase"/>
</dbReference>
<dbReference type="EMBL" id="QOHR01000004">
    <property type="protein sequence ID" value="REC57921.1"/>
    <property type="molecule type" value="Genomic_DNA"/>
</dbReference>
<evidence type="ECO:0000259" key="1">
    <source>
        <dbReference type="PROSITE" id="PS51819"/>
    </source>
</evidence>
<protein>
    <submittedName>
        <fullName evidence="2">Ring-cleaving dioxygenase</fullName>
    </submittedName>
</protein>
<dbReference type="InterPro" id="IPR004360">
    <property type="entry name" value="Glyas_Fos-R_dOase_dom"/>
</dbReference>